<feature type="region of interest" description="Disordered" evidence="3">
    <location>
        <begin position="61"/>
        <end position="83"/>
    </location>
</feature>
<dbReference type="PANTHER" id="PTHR24200:SF11">
    <property type="entry name" value="TOUCAN, ISOFORM A"/>
    <property type="match status" value="1"/>
</dbReference>
<evidence type="ECO:0000256" key="3">
    <source>
        <dbReference type="SAM" id="MobiDB-lite"/>
    </source>
</evidence>
<name>A0A1I8JFE8_9PLAT</name>
<proteinExistence type="predicted"/>
<dbReference type="Proteomes" id="UP000095280">
    <property type="component" value="Unplaced"/>
</dbReference>
<dbReference type="InterPro" id="IPR051293">
    <property type="entry name" value="MTUS1/CCDC69"/>
</dbReference>
<keyword evidence="1 2" id="KW-0175">Coiled coil</keyword>
<feature type="region of interest" description="Disordered" evidence="3">
    <location>
        <begin position="219"/>
        <end position="254"/>
    </location>
</feature>
<evidence type="ECO:0000256" key="1">
    <source>
        <dbReference type="ARBA" id="ARBA00023054"/>
    </source>
</evidence>
<dbReference type="WBParaSite" id="maker-uti_cns_0047291-snap-gene-0.11-mRNA-1">
    <property type="protein sequence ID" value="maker-uti_cns_0047291-snap-gene-0.11-mRNA-1"/>
    <property type="gene ID" value="maker-uti_cns_0047291-snap-gene-0.11"/>
</dbReference>
<dbReference type="GO" id="GO:0005634">
    <property type="term" value="C:nucleus"/>
    <property type="evidence" value="ECO:0007669"/>
    <property type="project" value="TreeGrafter"/>
</dbReference>
<dbReference type="PANTHER" id="PTHR24200">
    <property type="entry name" value="TOUCAN, ISOFORM A"/>
    <property type="match status" value="1"/>
</dbReference>
<evidence type="ECO:0000313" key="5">
    <source>
        <dbReference type="WBParaSite" id="maker-uti_cns_0047291-snap-gene-0.11-mRNA-1"/>
    </source>
</evidence>
<accession>A0A1I8JFE8</accession>
<organism evidence="4 5">
    <name type="scientific">Macrostomum lignano</name>
    <dbReference type="NCBI Taxonomy" id="282301"/>
    <lineage>
        <taxon>Eukaryota</taxon>
        <taxon>Metazoa</taxon>
        <taxon>Spiralia</taxon>
        <taxon>Lophotrochozoa</taxon>
        <taxon>Platyhelminthes</taxon>
        <taxon>Rhabditophora</taxon>
        <taxon>Macrostomorpha</taxon>
        <taxon>Macrostomida</taxon>
        <taxon>Macrostomidae</taxon>
        <taxon>Macrostomum</taxon>
    </lineage>
</organism>
<evidence type="ECO:0000256" key="2">
    <source>
        <dbReference type="SAM" id="Coils"/>
    </source>
</evidence>
<evidence type="ECO:0000313" key="4">
    <source>
        <dbReference type="Proteomes" id="UP000095280"/>
    </source>
</evidence>
<keyword evidence="4" id="KW-1185">Reference proteome</keyword>
<feature type="coiled-coil region" evidence="2">
    <location>
        <begin position="103"/>
        <end position="168"/>
    </location>
</feature>
<dbReference type="GO" id="GO:0008017">
    <property type="term" value="F:microtubule binding"/>
    <property type="evidence" value="ECO:0007669"/>
    <property type="project" value="TreeGrafter"/>
</dbReference>
<reference evidence="5" key="1">
    <citation type="submission" date="2016-11" db="UniProtKB">
        <authorList>
            <consortium name="WormBaseParasite"/>
        </authorList>
    </citation>
    <scope>IDENTIFICATION</scope>
</reference>
<protein>
    <submittedName>
        <fullName evidence="5">Coiled-coil domain-containing protein 67</fullName>
    </submittedName>
</protein>
<dbReference type="GO" id="GO:0005737">
    <property type="term" value="C:cytoplasm"/>
    <property type="evidence" value="ECO:0007669"/>
    <property type="project" value="TreeGrafter"/>
</dbReference>
<sequence length="270" mass="30956">MSRRFEEMKASLSEKLVVMQSECNELRSRERWREDAIEREAAIKLQATSCCCNQGPVVDIDNSTAGRQNRQDSLEDAEDSGSRDAVRMATVAISAYKDLPDEIDSLKTVLELKQREIADLRSEKAELQEKLGSLADVKEANRQLHYKLENLEALIQLKTDNEKILQEKHQQLMRKFDQESRAKTRLSMNYDELKFKMEAMQLQRESPPELSMSMPAALSTEDLSSDSGQQQQQPVMTRSLHGRGLQHDRQKRKTIACSRVEELRGNQVNS</sequence>
<dbReference type="AlphaFoldDB" id="A0A1I8JFE8"/>